<dbReference type="STRING" id="1416778.SAMN05443633_101554"/>
<dbReference type="RefSeq" id="WP_072953076.1">
    <property type="nucleotide sequence ID" value="NZ_FQUT01000001.1"/>
</dbReference>
<dbReference type="AlphaFoldDB" id="A0A1M4UNC3"/>
<feature type="signal peptide" evidence="1">
    <location>
        <begin position="1"/>
        <end position="19"/>
    </location>
</feature>
<keyword evidence="3" id="KW-1185">Reference proteome</keyword>
<dbReference type="Proteomes" id="UP000184518">
    <property type="component" value="Unassembled WGS sequence"/>
</dbReference>
<accession>A0A1M4UNC3</accession>
<reference evidence="3" key="1">
    <citation type="submission" date="2016-11" db="EMBL/GenBank/DDBJ databases">
        <authorList>
            <person name="Varghese N."/>
            <person name="Submissions S."/>
        </authorList>
    </citation>
    <scope>NUCLEOTIDE SEQUENCE [LARGE SCALE GENOMIC DNA]</scope>
    <source>
        <strain evidence="3">DSM 27619</strain>
    </source>
</reference>
<name>A0A1M4UNC3_9FLAO</name>
<feature type="chain" id="PRO_5012386499" description="C1q domain-containing protein" evidence="1">
    <location>
        <begin position="20"/>
        <end position="246"/>
    </location>
</feature>
<evidence type="ECO:0008006" key="4">
    <source>
        <dbReference type="Google" id="ProtNLM"/>
    </source>
</evidence>
<gene>
    <name evidence="2" type="ORF">SAMN05443633_101554</name>
</gene>
<evidence type="ECO:0000256" key="1">
    <source>
        <dbReference type="SAM" id="SignalP"/>
    </source>
</evidence>
<keyword evidence="1" id="KW-0732">Signal</keyword>
<evidence type="ECO:0000313" key="3">
    <source>
        <dbReference type="Proteomes" id="UP000184518"/>
    </source>
</evidence>
<protein>
    <recommendedName>
        <fullName evidence="4">C1q domain-containing protein</fullName>
    </recommendedName>
</protein>
<evidence type="ECO:0000313" key="2">
    <source>
        <dbReference type="EMBL" id="SHE58080.1"/>
    </source>
</evidence>
<dbReference type="EMBL" id="FQUT01000001">
    <property type="protein sequence ID" value="SHE58080.1"/>
    <property type="molecule type" value="Genomic_DNA"/>
</dbReference>
<sequence length="246" mass="25778">MKTKICSTLLAIMAIPLFAQSGRIGINTPNPQANLDINGTLKIRQTPVAPAIPGYQILAVNQNTGGDFQVAQVDPQLVANLAYNVGVNSSVTKVTATGTGNLLGLTLTNGYQPIDFPAATIGSANFNATTNTYTVPSTGLYAIRYSYRYGDGVQLRLLSLTGGNPRIGIFNGTTLLDESVFSGANVNLLGVLGVLSLIVSETSIDSIYQLTAGSQLTFQANQSGINLDLLTNGSITTSVVIYKISN</sequence>
<proteinExistence type="predicted"/>
<organism evidence="2 3">
    <name type="scientific">Chryseobacterium arachidis</name>
    <dbReference type="NCBI Taxonomy" id="1416778"/>
    <lineage>
        <taxon>Bacteria</taxon>
        <taxon>Pseudomonadati</taxon>
        <taxon>Bacteroidota</taxon>
        <taxon>Flavobacteriia</taxon>
        <taxon>Flavobacteriales</taxon>
        <taxon>Weeksellaceae</taxon>
        <taxon>Chryseobacterium group</taxon>
        <taxon>Chryseobacterium</taxon>
    </lineage>
</organism>
<dbReference type="OrthoDB" id="1345111at2"/>